<accession>J3NCJ3</accession>
<dbReference type="AlphaFoldDB" id="J3NCJ3"/>
<organism evidence="1">
    <name type="scientific">Oryza brachyantha</name>
    <name type="common">malo sina</name>
    <dbReference type="NCBI Taxonomy" id="4533"/>
    <lineage>
        <taxon>Eukaryota</taxon>
        <taxon>Viridiplantae</taxon>
        <taxon>Streptophyta</taxon>
        <taxon>Embryophyta</taxon>
        <taxon>Tracheophyta</taxon>
        <taxon>Spermatophyta</taxon>
        <taxon>Magnoliopsida</taxon>
        <taxon>Liliopsida</taxon>
        <taxon>Poales</taxon>
        <taxon>Poaceae</taxon>
        <taxon>BOP clade</taxon>
        <taxon>Oryzoideae</taxon>
        <taxon>Oryzeae</taxon>
        <taxon>Oryzinae</taxon>
        <taxon>Oryza</taxon>
    </lineage>
</organism>
<evidence type="ECO:0000313" key="2">
    <source>
        <dbReference type="Proteomes" id="UP000006038"/>
    </source>
</evidence>
<name>J3NCJ3_ORYBR</name>
<reference evidence="1" key="2">
    <citation type="submission" date="2013-04" db="UniProtKB">
        <authorList>
            <consortium name="EnsemblPlants"/>
        </authorList>
    </citation>
    <scope>IDENTIFICATION</scope>
</reference>
<dbReference type="HOGENOM" id="CLU_3090439_0_0_1"/>
<dbReference type="EnsemblPlants" id="OB12G17010.1">
    <property type="protein sequence ID" value="OB12G17010.1"/>
    <property type="gene ID" value="OB12G17010"/>
</dbReference>
<evidence type="ECO:0000313" key="1">
    <source>
        <dbReference type="EnsemblPlants" id="OB12G17010.1"/>
    </source>
</evidence>
<dbReference type="Gramene" id="OB12G17010.1">
    <property type="protein sequence ID" value="OB12G17010.1"/>
    <property type="gene ID" value="OB12G17010"/>
</dbReference>
<keyword evidence="2" id="KW-1185">Reference proteome</keyword>
<dbReference type="Proteomes" id="UP000006038">
    <property type="component" value="Chromosome 12"/>
</dbReference>
<protein>
    <submittedName>
        <fullName evidence="1">Uncharacterized protein</fullName>
    </submittedName>
</protein>
<reference evidence="1" key="1">
    <citation type="journal article" date="2013" name="Nat. Commun.">
        <title>Whole-genome sequencing of Oryza brachyantha reveals mechanisms underlying Oryza genome evolution.</title>
        <authorList>
            <person name="Chen J."/>
            <person name="Huang Q."/>
            <person name="Gao D."/>
            <person name="Wang J."/>
            <person name="Lang Y."/>
            <person name="Liu T."/>
            <person name="Li B."/>
            <person name="Bai Z."/>
            <person name="Luis Goicoechea J."/>
            <person name="Liang C."/>
            <person name="Chen C."/>
            <person name="Zhang W."/>
            <person name="Sun S."/>
            <person name="Liao Y."/>
            <person name="Zhang X."/>
            <person name="Yang L."/>
            <person name="Song C."/>
            <person name="Wang M."/>
            <person name="Shi J."/>
            <person name="Liu G."/>
            <person name="Liu J."/>
            <person name="Zhou H."/>
            <person name="Zhou W."/>
            <person name="Yu Q."/>
            <person name="An N."/>
            <person name="Chen Y."/>
            <person name="Cai Q."/>
            <person name="Wang B."/>
            <person name="Liu B."/>
            <person name="Min J."/>
            <person name="Huang Y."/>
            <person name="Wu H."/>
            <person name="Li Z."/>
            <person name="Zhang Y."/>
            <person name="Yin Y."/>
            <person name="Song W."/>
            <person name="Jiang J."/>
            <person name="Jackson S.A."/>
            <person name="Wing R.A."/>
            <person name="Wang J."/>
            <person name="Chen M."/>
        </authorList>
    </citation>
    <scope>NUCLEOTIDE SEQUENCE [LARGE SCALE GENOMIC DNA]</scope>
    <source>
        <strain evidence="1">cv. IRGC 101232</strain>
    </source>
</reference>
<sequence>MSMSMIVGLAVNMSRLNVNVRVTKKINYSLILNVNGEALTRSYPTKKKEDQY</sequence>
<proteinExistence type="predicted"/>